<dbReference type="PANTHER" id="PTHR30024">
    <property type="entry name" value="ALIPHATIC SULFONATES-BINDING PROTEIN-RELATED"/>
    <property type="match status" value="1"/>
</dbReference>
<evidence type="ECO:0000313" key="4">
    <source>
        <dbReference type="Proteomes" id="UP001180551"/>
    </source>
</evidence>
<feature type="region of interest" description="Disordered" evidence="1">
    <location>
        <begin position="1"/>
        <end position="21"/>
    </location>
</feature>
<dbReference type="Proteomes" id="UP001180551">
    <property type="component" value="Unassembled WGS sequence"/>
</dbReference>
<feature type="compositionally biased region" description="Low complexity" evidence="1">
    <location>
        <begin position="1"/>
        <end position="19"/>
    </location>
</feature>
<dbReference type="PROSITE" id="PS51318">
    <property type="entry name" value="TAT"/>
    <property type="match status" value="1"/>
</dbReference>
<evidence type="ECO:0000259" key="2">
    <source>
        <dbReference type="Pfam" id="PF09084"/>
    </source>
</evidence>
<reference evidence="3" key="1">
    <citation type="submission" date="2024-05" db="EMBL/GenBank/DDBJ databases">
        <title>30 novel species of actinomycetes from the DSMZ collection.</title>
        <authorList>
            <person name="Nouioui I."/>
        </authorList>
    </citation>
    <scope>NUCLEOTIDE SEQUENCE</scope>
    <source>
        <strain evidence="3">DSM 41527</strain>
    </source>
</reference>
<accession>A0ABU2T081</accession>
<name>A0ABU2T081_9ACTN</name>
<dbReference type="SUPFAM" id="SSF160387">
    <property type="entry name" value="NosL/MerB-like"/>
    <property type="match status" value="1"/>
</dbReference>
<dbReference type="Pfam" id="PF09084">
    <property type="entry name" value="NMT1"/>
    <property type="match status" value="1"/>
</dbReference>
<keyword evidence="4" id="KW-1185">Reference proteome</keyword>
<protein>
    <submittedName>
        <fullName evidence="3">ABC transporter substrate-binding protein</fullName>
    </submittedName>
</protein>
<feature type="domain" description="SsuA/THI5-like" evidence="2">
    <location>
        <begin position="135"/>
        <end position="321"/>
    </location>
</feature>
<organism evidence="3 4">
    <name type="scientific">Streptomyces mooreae</name>
    <dbReference type="NCBI Taxonomy" id="3075523"/>
    <lineage>
        <taxon>Bacteria</taxon>
        <taxon>Bacillati</taxon>
        <taxon>Actinomycetota</taxon>
        <taxon>Actinomycetes</taxon>
        <taxon>Kitasatosporales</taxon>
        <taxon>Streptomycetaceae</taxon>
        <taxon>Streptomyces</taxon>
    </lineage>
</organism>
<dbReference type="PANTHER" id="PTHR30024:SF45">
    <property type="entry name" value="ABC TRANSPORTER SUBSTRATE-BINDING PROTEIN"/>
    <property type="match status" value="1"/>
</dbReference>
<comment type="caution">
    <text evidence="3">The sequence shown here is derived from an EMBL/GenBank/DDBJ whole genome shotgun (WGS) entry which is preliminary data.</text>
</comment>
<sequence>MSSRSTGSRSAPSPSSFPSLLPPVFPSPSFFRRSPAPASPSSAARRTARRRALAAALSAALPAALLSGCGSTADASDGKTITVTVGYQSKTINTVTAGTLLRSLGSFERALRAQGKRDGKVYKVRWQDYATGAPITAQMVAGKVDIGSMGDFPLLLNAARGTQLHAPTRLVSVTGYNLRGALNTIVTKPGSGLHSLADLRGKKVSSSVGSASDGTLVRALQRAGIDPERDIHKLNQQPAVGASALQSGGADALSQFVAWPGLLAFQGKAQALYDGGALGLPTFHGVTVRDAFAGQRPAVVRAFLAAQRDATRYLQAHPVDAAQRVAKATGLPPEVVYLYNGAGGLATFDPTLKPQLIAALKKDVTVLRAAELTGPVNVDSFVNDHYVKQSYGSGYAKDRSSTAHPSPDEVWLRGEDRTHSFSGPRALLRFAAAHRDAVRAAYVADATTGTRWFADKSVWVRDGARLLPFATRTTADTWIRHHRGARTLGYAAALEQAR</sequence>
<evidence type="ECO:0000256" key="1">
    <source>
        <dbReference type="SAM" id="MobiDB-lite"/>
    </source>
</evidence>
<dbReference type="EMBL" id="JAVRFE010000002">
    <property type="protein sequence ID" value="MDT0454648.1"/>
    <property type="molecule type" value="Genomic_DNA"/>
</dbReference>
<dbReference type="RefSeq" id="WP_311622080.1">
    <property type="nucleotide sequence ID" value="NZ_JAVRFE010000002.1"/>
</dbReference>
<dbReference type="Gene3D" id="3.40.190.10">
    <property type="entry name" value="Periplasmic binding protein-like II"/>
    <property type="match status" value="2"/>
</dbReference>
<evidence type="ECO:0000313" key="3">
    <source>
        <dbReference type="EMBL" id="MDT0454648.1"/>
    </source>
</evidence>
<dbReference type="InterPro" id="IPR015168">
    <property type="entry name" value="SsuA/THI5"/>
</dbReference>
<dbReference type="InterPro" id="IPR006311">
    <property type="entry name" value="TAT_signal"/>
</dbReference>
<proteinExistence type="predicted"/>
<gene>
    <name evidence="3" type="ORF">RM550_02700</name>
</gene>
<dbReference type="SUPFAM" id="SSF53850">
    <property type="entry name" value="Periplasmic binding protein-like II"/>
    <property type="match status" value="1"/>
</dbReference>